<evidence type="ECO:0000256" key="5">
    <source>
        <dbReference type="ARBA" id="ARBA00022989"/>
    </source>
</evidence>
<dbReference type="Proteomes" id="UP000604481">
    <property type="component" value="Unassembled WGS sequence"/>
</dbReference>
<dbReference type="SUPFAM" id="SSF54534">
    <property type="entry name" value="FKBP-like"/>
    <property type="match status" value="1"/>
</dbReference>
<evidence type="ECO:0000256" key="6">
    <source>
        <dbReference type="ARBA" id="ARBA00023136"/>
    </source>
</evidence>
<evidence type="ECO:0000313" key="16">
    <source>
        <dbReference type="Proteomes" id="UP000604481"/>
    </source>
</evidence>
<dbReference type="InterPro" id="IPR000297">
    <property type="entry name" value="PPIase_PpiC"/>
</dbReference>
<comment type="caution">
    <text evidence="15">The sequence shown here is derived from an EMBL/GenBank/DDBJ whole genome shotgun (WGS) entry which is preliminary data.</text>
</comment>
<dbReference type="PROSITE" id="PS50198">
    <property type="entry name" value="PPIC_PPIASE_2"/>
    <property type="match status" value="1"/>
</dbReference>
<dbReference type="GO" id="GO:0005886">
    <property type="term" value="C:plasma membrane"/>
    <property type="evidence" value="ECO:0007669"/>
    <property type="project" value="UniProtKB-SubCell"/>
</dbReference>
<gene>
    <name evidence="15" type="ORF">INR99_09980</name>
</gene>
<evidence type="ECO:0000256" key="8">
    <source>
        <dbReference type="ARBA" id="ARBA00023235"/>
    </source>
</evidence>
<keyword evidence="3" id="KW-0997">Cell inner membrane</keyword>
<dbReference type="InterPro" id="IPR023058">
    <property type="entry name" value="PPIase_PpiC_CS"/>
</dbReference>
<name>A0A8J7G1J0_9NEIS</name>
<feature type="domain" description="PpiC" evidence="14">
    <location>
        <begin position="253"/>
        <end position="357"/>
    </location>
</feature>
<dbReference type="Gene3D" id="3.10.50.40">
    <property type="match status" value="1"/>
</dbReference>
<protein>
    <recommendedName>
        <fullName evidence="10">Periplasmic chaperone PpiD</fullName>
    </recommendedName>
    <alternativeName>
        <fullName evidence="11">Periplasmic folding chaperone</fullName>
    </alternativeName>
</protein>
<keyword evidence="16" id="KW-1185">Reference proteome</keyword>
<evidence type="ECO:0000256" key="4">
    <source>
        <dbReference type="ARBA" id="ARBA00022692"/>
    </source>
</evidence>
<evidence type="ECO:0000256" key="13">
    <source>
        <dbReference type="SAM" id="Phobius"/>
    </source>
</evidence>
<dbReference type="PANTHER" id="PTHR47529">
    <property type="entry name" value="PEPTIDYL-PROLYL CIS-TRANS ISOMERASE D"/>
    <property type="match status" value="1"/>
</dbReference>
<dbReference type="RefSeq" id="WP_194116210.1">
    <property type="nucleotide sequence ID" value="NZ_JADFUA010000005.1"/>
</dbReference>
<evidence type="ECO:0000259" key="14">
    <source>
        <dbReference type="PROSITE" id="PS50198"/>
    </source>
</evidence>
<dbReference type="InterPro" id="IPR052029">
    <property type="entry name" value="PpiD_chaperone"/>
</dbReference>
<dbReference type="Pfam" id="PF00639">
    <property type="entry name" value="Rotamase"/>
    <property type="match status" value="1"/>
</dbReference>
<keyword evidence="6 13" id="KW-0472">Membrane</keyword>
<dbReference type="Gene3D" id="1.10.4030.10">
    <property type="entry name" value="Porin chaperone SurA, peptide-binding domain"/>
    <property type="match status" value="1"/>
</dbReference>
<keyword evidence="8 12" id="KW-0413">Isomerase</keyword>
<proteinExistence type="inferred from homology"/>
<dbReference type="EMBL" id="JADFUA010000005">
    <property type="protein sequence ID" value="MBE9609683.1"/>
    <property type="molecule type" value="Genomic_DNA"/>
</dbReference>
<keyword evidence="12" id="KW-0697">Rotamase</keyword>
<dbReference type="AlphaFoldDB" id="A0A8J7G1J0"/>
<evidence type="ECO:0000256" key="11">
    <source>
        <dbReference type="ARBA" id="ARBA00042775"/>
    </source>
</evidence>
<evidence type="ECO:0000256" key="1">
    <source>
        <dbReference type="ARBA" id="ARBA00004382"/>
    </source>
</evidence>
<keyword evidence="4 13" id="KW-0812">Transmembrane</keyword>
<comment type="similarity">
    <text evidence="9">Belongs to the PpiD chaperone family.</text>
</comment>
<evidence type="ECO:0000256" key="3">
    <source>
        <dbReference type="ARBA" id="ARBA00022519"/>
    </source>
</evidence>
<feature type="transmembrane region" description="Helical" evidence="13">
    <location>
        <begin position="12"/>
        <end position="35"/>
    </location>
</feature>
<evidence type="ECO:0000256" key="12">
    <source>
        <dbReference type="PROSITE-ProRule" id="PRU00278"/>
    </source>
</evidence>
<evidence type="ECO:0000256" key="9">
    <source>
        <dbReference type="ARBA" id="ARBA00038408"/>
    </source>
</evidence>
<keyword evidence="2" id="KW-1003">Cell membrane</keyword>
<dbReference type="PROSITE" id="PS01096">
    <property type="entry name" value="PPIC_PPIASE_1"/>
    <property type="match status" value="1"/>
</dbReference>
<keyword evidence="7" id="KW-0143">Chaperone</keyword>
<keyword evidence="5 13" id="KW-1133">Transmembrane helix</keyword>
<accession>A0A8J7G1J0</accession>
<dbReference type="Pfam" id="PF13624">
    <property type="entry name" value="SurA_N_3"/>
    <property type="match status" value="1"/>
</dbReference>
<dbReference type="InterPro" id="IPR046357">
    <property type="entry name" value="PPIase_dom_sf"/>
</dbReference>
<dbReference type="SUPFAM" id="SSF109998">
    <property type="entry name" value="Triger factor/SurA peptide-binding domain-like"/>
    <property type="match status" value="1"/>
</dbReference>
<dbReference type="GO" id="GO:0003755">
    <property type="term" value="F:peptidyl-prolyl cis-trans isomerase activity"/>
    <property type="evidence" value="ECO:0007669"/>
    <property type="project" value="UniProtKB-KW"/>
</dbReference>
<comment type="subcellular location">
    <subcellularLocation>
        <location evidence="1">Cell inner membrane</location>
        <topology evidence="1">Single-pass type II membrane protein</topology>
        <orientation evidence="1">Periplasmic side</orientation>
    </subcellularLocation>
</comment>
<dbReference type="PANTHER" id="PTHR47529:SF1">
    <property type="entry name" value="PERIPLASMIC CHAPERONE PPID"/>
    <property type="match status" value="1"/>
</dbReference>
<evidence type="ECO:0000256" key="10">
    <source>
        <dbReference type="ARBA" id="ARBA00040743"/>
    </source>
</evidence>
<sequence>MFDYVQNHKTAAQVLLGAVSLGLIVTAGVTGYGAMSDNEGYLAKVAGSKITPYDFAVATQGQPVPDAEKAQIVEQLIQQRLLTVEAKEQGLAISQSDLAGLIAKGLAMSSGKPSPTTEEIQVLYKQQLEARRMTADQYDESVRKDVLINQLLQPIFASGFVSNASLDLLNRILGETREVSVVTLPGQDYLAKATVSDDEISKYYGANQAKFKSPEMVRIDYVTLSAQKFAEAASVNEADVAKYFEEHRSELAKEERKIRLIQLNYPANASADAKAAVRKDAEAVLAQLKKNPADFANVAKQKSQDALSAANGGDLGYLAKGVSQNADFDAAAFKLAKGQVSDLVEGPQGLSILLVEDIKARQLADVRPEIEGRLKNQAAQEQVQKKIEELNEFLYQEGGSLKPAADKFQLTVLSSNWLTRKGAQDQQLNNPKLIEAVFADDVLKNKQNTSAIEVAPGMFIAARVLEHKPEQQHKLDEVKPVIEQMLKQDKAVALAKQDGEAKLKQLQSGSAMALTWGESKPVRQDLNGQAGGPVKEIFKVDAGKLPAYVGAEVPGQGYLLVRVNKVTPAAELNAQTRQQFAAMLQRQLANREAFAYLDALKTRYEVKVPVAKAAKAE</sequence>
<evidence type="ECO:0000313" key="15">
    <source>
        <dbReference type="EMBL" id="MBE9609683.1"/>
    </source>
</evidence>
<evidence type="ECO:0000256" key="7">
    <source>
        <dbReference type="ARBA" id="ARBA00023186"/>
    </source>
</evidence>
<evidence type="ECO:0000256" key="2">
    <source>
        <dbReference type="ARBA" id="ARBA00022475"/>
    </source>
</evidence>
<reference evidence="15 16" key="1">
    <citation type="submission" date="2020-10" db="EMBL/GenBank/DDBJ databases">
        <title>The genome sequence of Chitinilyticum litopenaei 4Y14.</title>
        <authorList>
            <person name="Liu Y."/>
        </authorList>
    </citation>
    <scope>NUCLEOTIDE SEQUENCE [LARGE SCALE GENOMIC DNA]</scope>
    <source>
        <strain evidence="15 16">4Y14</strain>
    </source>
</reference>
<organism evidence="15 16">
    <name type="scientific">Chitinilyticum piscinae</name>
    <dbReference type="NCBI Taxonomy" id="2866724"/>
    <lineage>
        <taxon>Bacteria</taxon>
        <taxon>Pseudomonadati</taxon>
        <taxon>Pseudomonadota</taxon>
        <taxon>Betaproteobacteria</taxon>
        <taxon>Neisseriales</taxon>
        <taxon>Chitinibacteraceae</taxon>
        <taxon>Chitinilyticum</taxon>
    </lineage>
</organism>
<dbReference type="InterPro" id="IPR027304">
    <property type="entry name" value="Trigger_fact/SurA_dom_sf"/>
</dbReference>